<evidence type="ECO:0000259" key="6">
    <source>
        <dbReference type="Pfam" id="PF02803"/>
    </source>
</evidence>
<dbReference type="InterPro" id="IPR020617">
    <property type="entry name" value="Thiolase_C"/>
</dbReference>
<evidence type="ECO:0000256" key="1">
    <source>
        <dbReference type="ARBA" id="ARBA00010982"/>
    </source>
</evidence>
<dbReference type="EMBL" id="CP000910">
    <property type="protein sequence ID" value="ABY23841.1"/>
    <property type="molecule type" value="Genomic_DNA"/>
</dbReference>
<dbReference type="PROSITE" id="PS00737">
    <property type="entry name" value="THIOLASE_2"/>
    <property type="match status" value="1"/>
</dbReference>
<dbReference type="GO" id="GO:0003985">
    <property type="term" value="F:acetyl-CoA C-acetyltransferase activity"/>
    <property type="evidence" value="ECO:0007669"/>
    <property type="project" value="UniProtKB-EC"/>
</dbReference>
<evidence type="ECO:0000313" key="7">
    <source>
        <dbReference type="EMBL" id="ABY23841.1"/>
    </source>
</evidence>
<dbReference type="InterPro" id="IPR020616">
    <property type="entry name" value="Thiolase_N"/>
</dbReference>
<dbReference type="Pfam" id="PF02803">
    <property type="entry name" value="Thiolase_C"/>
    <property type="match status" value="1"/>
</dbReference>
<dbReference type="Proteomes" id="UP000002007">
    <property type="component" value="Chromosome"/>
</dbReference>
<dbReference type="NCBIfam" id="TIGR01930">
    <property type="entry name" value="AcCoA-C-Actrans"/>
    <property type="match status" value="1"/>
</dbReference>
<gene>
    <name evidence="7" type="ordered locus">RSal33209_2109</name>
</gene>
<dbReference type="InterPro" id="IPR050215">
    <property type="entry name" value="Thiolase-like_sf_Thiolase"/>
</dbReference>
<dbReference type="KEGG" id="rsa:RSal33209_2109"/>
<evidence type="ECO:0000259" key="5">
    <source>
        <dbReference type="Pfam" id="PF00108"/>
    </source>
</evidence>
<dbReference type="AlphaFoldDB" id="A9WSQ3"/>
<dbReference type="GO" id="GO:0005737">
    <property type="term" value="C:cytoplasm"/>
    <property type="evidence" value="ECO:0007669"/>
    <property type="project" value="UniProtKB-ARBA"/>
</dbReference>
<dbReference type="HOGENOM" id="CLU_031026_2_1_11"/>
<dbReference type="InterPro" id="IPR016039">
    <property type="entry name" value="Thiolase-like"/>
</dbReference>
<keyword evidence="3 4" id="KW-0012">Acyltransferase</keyword>
<dbReference type="GO" id="GO:0006635">
    <property type="term" value="P:fatty acid beta-oxidation"/>
    <property type="evidence" value="ECO:0007669"/>
    <property type="project" value="TreeGrafter"/>
</dbReference>
<dbReference type="STRING" id="288705.RSal33209_2109"/>
<dbReference type="PANTHER" id="PTHR43853">
    <property type="entry name" value="3-KETOACYL-COA THIOLASE, PEROXISOMAL"/>
    <property type="match status" value="1"/>
</dbReference>
<sequence>MAPVLKELAVGVVPDDVIIGNAIGAGGNLARLAALRAGLGNEVPGVTVDRQCGSGLEAIIQTCRLIQAGAGSAYLAGGVESISTAPGRANRMADGSWEFFTRARFSPEELGDPDMGVGAENVATHFQIARERQDAFTERSHLRTLASQAAGKFTDEIIGDYQDECPRRGLKASLLARFPAVFVPGGTVTAGNSCQDADGAAAVLMVSKQRAIELGFNAGLEFLSAAAAGVDPNLPGIGAAAAIQALGGVQHAARVEITEAFAAQALACADLMGVAEQDINLDGGALALGHPYGASGVLQVIRIFKQLQKLRAGTEGLAAMSIAGGMGLASRWRWQEF</sequence>
<dbReference type="InterPro" id="IPR002155">
    <property type="entry name" value="Thiolase"/>
</dbReference>
<name>A9WSQ3_RENSM</name>
<dbReference type="EC" id="2.3.1.9" evidence="7"/>
<dbReference type="Gene3D" id="3.40.47.10">
    <property type="match status" value="2"/>
</dbReference>
<feature type="domain" description="Thiolase N-terminal" evidence="5">
    <location>
        <begin position="15"/>
        <end position="208"/>
    </location>
</feature>
<protein>
    <submittedName>
        <fullName evidence="7">Acetyl-CoA acetyltransferase</fullName>
        <ecNumber evidence="7">2.3.1.9</ecNumber>
    </submittedName>
</protein>
<dbReference type="CDD" id="cd00751">
    <property type="entry name" value="thiolase"/>
    <property type="match status" value="1"/>
</dbReference>
<feature type="domain" description="Thiolase C-terminal" evidence="6">
    <location>
        <begin position="224"/>
        <end position="329"/>
    </location>
</feature>
<organism evidence="7 8">
    <name type="scientific">Renibacterium salmoninarum (strain ATCC 33209 / DSM 20767 / JCM 11484 / NBRC 15589 / NCIMB 2235)</name>
    <dbReference type="NCBI Taxonomy" id="288705"/>
    <lineage>
        <taxon>Bacteria</taxon>
        <taxon>Bacillati</taxon>
        <taxon>Actinomycetota</taxon>
        <taxon>Actinomycetes</taxon>
        <taxon>Micrococcales</taxon>
        <taxon>Micrococcaceae</taxon>
        <taxon>Renibacterium</taxon>
    </lineage>
</organism>
<proteinExistence type="inferred from homology"/>
<evidence type="ECO:0000256" key="2">
    <source>
        <dbReference type="ARBA" id="ARBA00022679"/>
    </source>
</evidence>
<evidence type="ECO:0000256" key="4">
    <source>
        <dbReference type="RuleBase" id="RU003557"/>
    </source>
</evidence>
<dbReference type="SMR" id="A9WSQ3"/>
<dbReference type="SUPFAM" id="SSF53901">
    <property type="entry name" value="Thiolase-like"/>
    <property type="match status" value="2"/>
</dbReference>
<keyword evidence="2 4" id="KW-0808">Transferase</keyword>
<reference evidence="8" key="1">
    <citation type="journal article" date="2008" name="J. Bacteriol.">
        <title>Genome sequence of the fish pathogen Renibacterium salmoninarum suggests reductive evolution away from an environmental Arthrobacter ancestor.</title>
        <authorList>
            <person name="Wiens G.D."/>
            <person name="Rockey D.D."/>
            <person name="Wu Z."/>
            <person name="Chang J."/>
            <person name="Levy R."/>
            <person name="Crane S."/>
            <person name="Chen D.S."/>
            <person name="Capri G.R."/>
            <person name="Burnett J.R."/>
            <person name="Sudheesh P.S."/>
            <person name="Schipma M.J."/>
            <person name="Burd H."/>
            <person name="Bhattacharyya A."/>
            <person name="Rhodes L.D."/>
            <person name="Kaul R."/>
            <person name="Strom M.S."/>
        </authorList>
    </citation>
    <scope>NUCLEOTIDE SEQUENCE [LARGE SCALE GENOMIC DNA]</scope>
    <source>
        <strain evidence="8">ATCC 33209 / DSM 20767 / JCM 11484 / NBRC 15589 / NCIMB 2235</strain>
    </source>
</reference>
<dbReference type="GO" id="GO:0010124">
    <property type="term" value="P:phenylacetate catabolic process"/>
    <property type="evidence" value="ECO:0007669"/>
    <property type="project" value="TreeGrafter"/>
</dbReference>
<comment type="similarity">
    <text evidence="1 4">Belongs to the thiolase-like superfamily. Thiolase family.</text>
</comment>
<dbReference type="eggNOG" id="COG0183">
    <property type="taxonomic scope" value="Bacteria"/>
</dbReference>
<dbReference type="InterPro" id="IPR020613">
    <property type="entry name" value="Thiolase_CS"/>
</dbReference>
<accession>A9WSQ3</accession>
<keyword evidence="8" id="KW-1185">Reference proteome</keyword>
<evidence type="ECO:0000256" key="3">
    <source>
        <dbReference type="ARBA" id="ARBA00023315"/>
    </source>
</evidence>
<evidence type="ECO:0000313" key="8">
    <source>
        <dbReference type="Proteomes" id="UP000002007"/>
    </source>
</evidence>
<dbReference type="PANTHER" id="PTHR43853:SF3">
    <property type="entry name" value="ACETYL-COA C-ACETYLTRANSFERASE YHFS-RELATED"/>
    <property type="match status" value="1"/>
</dbReference>
<dbReference type="Pfam" id="PF00108">
    <property type="entry name" value="Thiolase_N"/>
    <property type="match status" value="1"/>
</dbReference>